<dbReference type="Proteomes" id="UP000001811">
    <property type="component" value="Chromosome 9"/>
</dbReference>
<dbReference type="EMBL" id="AAGW02056151">
    <property type="status" value="NOT_ANNOTATED_CDS"/>
    <property type="molecule type" value="Genomic_DNA"/>
</dbReference>
<dbReference type="Bgee" id="ENSOCUG00000030913">
    <property type="expression patterns" value="Expressed in brain and 2 other cell types or tissues"/>
</dbReference>
<dbReference type="Ensembl" id="ENSOCUT00000050488.1">
    <property type="protein sequence ID" value="ENSOCUP00000037324.1"/>
    <property type="gene ID" value="ENSOCUG00000030913.1"/>
</dbReference>
<proteinExistence type="predicted"/>
<reference evidence="1 2" key="1">
    <citation type="journal article" date="2011" name="Nature">
        <title>A high-resolution map of human evolutionary constraint using 29 mammals.</title>
        <authorList>
            <person name="Lindblad-Toh K."/>
            <person name="Garber M."/>
            <person name="Zuk O."/>
            <person name="Lin M.F."/>
            <person name="Parker B.J."/>
            <person name="Washietl S."/>
            <person name="Kheradpour P."/>
            <person name="Ernst J."/>
            <person name="Jordan G."/>
            <person name="Mauceli E."/>
            <person name="Ward L.D."/>
            <person name="Lowe C.B."/>
            <person name="Holloway A.K."/>
            <person name="Clamp M."/>
            <person name="Gnerre S."/>
            <person name="Alfoldi J."/>
            <person name="Beal K."/>
            <person name="Chang J."/>
            <person name="Clawson H."/>
            <person name="Cuff J."/>
            <person name="Di Palma F."/>
            <person name="Fitzgerald S."/>
            <person name="Flicek P."/>
            <person name="Guttman M."/>
            <person name="Hubisz M.J."/>
            <person name="Jaffe D.B."/>
            <person name="Jungreis I."/>
            <person name="Kent W.J."/>
            <person name="Kostka D."/>
            <person name="Lara M."/>
            <person name="Martins A.L."/>
            <person name="Massingham T."/>
            <person name="Moltke I."/>
            <person name="Raney B.J."/>
            <person name="Rasmussen M.D."/>
            <person name="Robinson J."/>
            <person name="Stark A."/>
            <person name="Vilella A.J."/>
            <person name="Wen J."/>
            <person name="Xie X."/>
            <person name="Zody M.C."/>
            <person name="Baldwin J."/>
            <person name="Bloom T."/>
            <person name="Chin C.W."/>
            <person name="Heiman D."/>
            <person name="Nicol R."/>
            <person name="Nusbaum C."/>
            <person name="Young S."/>
            <person name="Wilkinson J."/>
            <person name="Worley K.C."/>
            <person name="Kovar C.L."/>
            <person name="Muzny D.M."/>
            <person name="Gibbs R.A."/>
            <person name="Cree A."/>
            <person name="Dihn H.H."/>
            <person name="Fowler G."/>
            <person name="Jhangiani S."/>
            <person name="Joshi V."/>
            <person name="Lee S."/>
            <person name="Lewis L.R."/>
            <person name="Nazareth L.V."/>
            <person name="Okwuonu G."/>
            <person name="Santibanez J."/>
            <person name="Warren W.C."/>
            <person name="Mardis E.R."/>
            <person name="Weinstock G.M."/>
            <person name="Wilson R.K."/>
            <person name="Delehaunty K."/>
            <person name="Dooling D."/>
            <person name="Fronik C."/>
            <person name="Fulton L."/>
            <person name="Fulton B."/>
            <person name="Graves T."/>
            <person name="Minx P."/>
            <person name="Sodergren E."/>
            <person name="Birney E."/>
            <person name="Margulies E.H."/>
            <person name="Herrero J."/>
            <person name="Green E.D."/>
            <person name="Haussler D."/>
            <person name="Siepel A."/>
            <person name="Goldman N."/>
            <person name="Pollard K.S."/>
            <person name="Pedersen J.S."/>
            <person name="Lander E.S."/>
            <person name="Kellis M."/>
        </authorList>
    </citation>
    <scope>NUCLEOTIDE SEQUENCE [LARGE SCALE GENOMIC DNA]</scope>
    <source>
        <strain evidence="1 2">Thorbecke inbred</strain>
    </source>
</reference>
<keyword evidence="2" id="KW-1185">Reference proteome</keyword>
<reference evidence="1" key="2">
    <citation type="submission" date="2025-08" db="UniProtKB">
        <authorList>
            <consortium name="Ensembl"/>
        </authorList>
    </citation>
    <scope>IDENTIFICATION</scope>
    <source>
        <strain evidence="1">Thorbecke</strain>
    </source>
</reference>
<organism evidence="1 2">
    <name type="scientific">Oryctolagus cuniculus</name>
    <name type="common">Rabbit</name>
    <dbReference type="NCBI Taxonomy" id="9986"/>
    <lineage>
        <taxon>Eukaryota</taxon>
        <taxon>Metazoa</taxon>
        <taxon>Chordata</taxon>
        <taxon>Craniata</taxon>
        <taxon>Vertebrata</taxon>
        <taxon>Euteleostomi</taxon>
        <taxon>Mammalia</taxon>
        <taxon>Eutheria</taxon>
        <taxon>Euarchontoglires</taxon>
        <taxon>Glires</taxon>
        <taxon>Lagomorpha</taxon>
        <taxon>Leporidae</taxon>
        <taxon>Oryctolagus</taxon>
    </lineage>
</organism>
<name>A0A5F9CUA3_RABIT</name>
<protein>
    <submittedName>
        <fullName evidence="1">Uncharacterized protein</fullName>
    </submittedName>
</protein>
<dbReference type="InParanoid" id="A0A5F9CUA3"/>
<evidence type="ECO:0000313" key="1">
    <source>
        <dbReference type="Ensembl" id="ENSOCUP00000037324.1"/>
    </source>
</evidence>
<evidence type="ECO:0000313" key="2">
    <source>
        <dbReference type="Proteomes" id="UP000001811"/>
    </source>
</evidence>
<sequence>MGEKRVSWQGDLACGSTISSTAPCESLGCFPYSAQRTGVGADLSLVRAQLGPSPEPSQLLLSPHLETSYFQKLELKGERCRHVSLWHSSLTPPSPPTLFYLGGLCGGGEPMPQTSIVQDSLSFQA</sequence>
<accession>A0A5F9CUA3</accession>
<reference evidence="1" key="3">
    <citation type="submission" date="2025-09" db="UniProtKB">
        <authorList>
            <consortium name="Ensembl"/>
        </authorList>
    </citation>
    <scope>IDENTIFICATION</scope>
    <source>
        <strain evidence="1">Thorbecke</strain>
    </source>
</reference>
<dbReference type="AlphaFoldDB" id="A0A5F9CUA3"/>